<comment type="similarity">
    <text evidence="1">Belongs to the arsA ATPase family.</text>
</comment>
<dbReference type="Gene3D" id="3.40.50.300">
    <property type="entry name" value="P-loop containing nucleotide triphosphate hydrolases"/>
    <property type="match status" value="1"/>
</dbReference>
<dbReference type="AlphaFoldDB" id="A0A2W5SZP8"/>
<evidence type="ECO:0000259" key="4">
    <source>
        <dbReference type="Pfam" id="PF02374"/>
    </source>
</evidence>
<dbReference type="EC" id="7.3.2.7" evidence="3"/>
<dbReference type="InterPro" id="IPR027417">
    <property type="entry name" value="P-loop_NTPase"/>
</dbReference>
<dbReference type="Proteomes" id="UP000249061">
    <property type="component" value="Unassembled WGS sequence"/>
</dbReference>
<dbReference type="CDD" id="cd02035">
    <property type="entry name" value="ArsA"/>
    <property type="match status" value="1"/>
</dbReference>
<dbReference type="GO" id="GO:0005524">
    <property type="term" value="F:ATP binding"/>
    <property type="evidence" value="ECO:0007669"/>
    <property type="project" value="InterPro"/>
</dbReference>
<dbReference type="SUPFAM" id="SSF52540">
    <property type="entry name" value="P-loop containing nucleoside triphosphate hydrolases"/>
    <property type="match status" value="1"/>
</dbReference>
<dbReference type="GO" id="GO:0016887">
    <property type="term" value="F:ATP hydrolysis activity"/>
    <property type="evidence" value="ECO:0007669"/>
    <property type="project" value="InterPro"/>
</dbReference>
<dbReference type="Pfam" id="PF02374">
    <property type="entry name" value="ArsA_ATPase"/>
    <property type="match status" value="2"/>
</dbReference>
<dbReference type="InterPro" id="IPR016300">
    <property type="entry name" value="ATPase_ArsA/GET3"/>
</dbReference>
<dbReference type="EMBL" id="QFQP01000026">
    <property type="protein sequence ID" value="PZR08272.1"/>
    <property type="molecule type" value="Genomic_DNA"/>
</dbReference>
<dbReference type="GO" id="GO:0015446">
    <property type="term" value="F:ATPase-coupled arsenite transmembrane transporter activity"/>
    <property type="evidence" value="ECO:0007669"/>
    <property type="project" value="UniProtKB-EC"/>
</dbReference>
<organism evidence="5 6">
    <name type="scientific">Archangium gephyra</name>
    <dbReference type="NCBI Taxonomy" id="48"/>
    <lineage>
        <taxon>Bacteria</taxon>
        <taxon>Pseudomonadati</taxon>
        <taxon>Myxococcota</taxon>
        <taxon>Myxococcia</taxon>
        <taxon>Myxococcales</taxon>
        <taxon>Cystobacterineae</taxon>
        <taxon>Archangiaceae</taxon>
        <taxon>Archangium</taxon>
    </lineage>
</organism>
<comment type="caution">
    <text evidence="5">The sequence shown here is derived from an EMBL/GenBank/DDBJ whole genome shotgun (WGS) entry which is preliminary data.</text>
</comment>
<evidence type="ECO:0000256" key="3">
    <source>
        <dbReference type="ARBA" id="ARBA00066752"/>
    </source>
</evidence>
<proteinExistence type="inferred from homology"/>
<accession>A0A2W5SZP8</accession>
<evidence type="ECO:0000256" key="2">
    <source>
        <dbReference type="ARBA" id="ARBA00052296"/>
    </source>
</evidence>
<gene>
    <name evidence="5" type="ORF">DI536_25425</name>
</gene>
<name>A0A2W5SZP8_9BACT</name>
<dbReference type="PANTHER" id="PTHR10803">
    <property type="entry name" value="ARSENICAL PUMP-DRIVING ATPASE ARSENITE-TRANSLOCATING ATPASE"/>
    <property type="match status" value="1"/>
</dbReference>
<dbReference type="PANTHER" id="PTHR10803:SF3">
    <property type="entry name" value="ATPASE GET3"/>
    <property type="match status" value="1"/>
</dbReference>
<comment type="catalytic activity">
    <reaction evidence="2">
        <text>arsenite(in) + ATP + H2O = arsenite(out) + ADP + phosphate + H(+)</text>
        <dbReference type="Rhea" id="RHEA:11348"/>
        <dbReference type="ChEBI" id="CHEBI:15377"/>
        <dbReference type="ChEBI" id="CHEBI:15378"/>
        <dbReference type="ChEBI" id="CHEBI:29242"/>
        <dbReference type="ChEBI" id="CHEBI:30616"/>
        <dbReference type="ChEBI" id="CHEBI:43474"/>
        <dbReference type="ChEBI" id="CHEBI:456216"/>
        <dbReference type="EC" id="7.3.2.7"/>
    </reaction>
</comment>
<feature type="domain" description="ArsA/GET3 Anion-transporting ATPase-like" evidence="4">
    <location>
        <begin position="182"/>
        <end position="236"/>
    </location>
</feature>
<evidence type="ECO:0000313" key="5">
    <source>
        <dbReference type="EMBL" id="PZR08272.1"/>
    </source>
</evidence>
<reference evidence="5 6" key="1">
    <citation type="submission" date="2017-08" db="EMBL/GenBank/DDBJ databases">
        <title>Infants hospitalized years apart are colonized by the same room-sourced microbial strains.</title>
        <authorList>
            <person name="Brooks B."/>
            <person name="Olm M.R."/>
            <person name="Firek B.A."/>
            <person name="Baker R."/>
            <person name="Thomas B.C."/>
            <person name="Morowitz M.J."/>
            <person name="Banfield J.F."/>
        </authorList>
    </citation>
    <scope>NUCLEOTIDE SEQUENCE [LARGE SCALE GENOMIC DNA]</scope>
    <source>
        <strain evidence="5">S2_003_000_R2_14</strain>
    </source>
</reference>
<dbReference type="InterPro" id="IPR025723">
    <property type="entry name" value="ArsA/GET3_ATPase-like"/>
</dbReference>
<feature type="domain" description="ArsA/GET3 Anion-transporting ATPase-like" evidence="4">
    <location>
        <begin position="17"/>
        <end position="169"/>
    </location>
</feature>
<protein>
    <recommendedName>
        <fullName evidence="3">arsenite-transporting ATPase</fullName>
        <ecNumber evidence="3">7.3.2.7</ecNumber>
    </recommendedName>
</protein>
<evidence type="ECO:0000313" key="6">
    <source>
        <dbReference type="Proteomes" id="UP000249061"/>
    </source>
</evidence>
<evidence type="ECO:0000256" key="1">
    <source>
        <dbReference type="ARBA" id="ARBA00011040"/>
    </source>
</evidence>
<sequence>MPCQCDFAVVEELNDKRLIVVTGKGGVGKTTIAAALAMQSAREGKRTLVCEVNTRERISHLLGKPEAGPEVTALDENLWAVDVRPQEAMREYALMLLKFESIYNAVFENRVVRYFLRFIPSLQELVLLGKILFHLKEKRSDGSWRFDRIIIDAPATGHAITFFSVPQVIIDTVPPGAMSNDATWMRDYLVDPKMTAVVLVSLPEEMPVNETIELHDALTRRVKMHPRLVVLNGFITPRFEAPELDGISAEMRQLAQSHITRAQMSADSVKKLESLKLPVVTVPRLNGNDFDRKSIEQVAQRLGGGAR</sequence>